<protein>
    <submittedName>
        <fullName evidence="1">Uncharacterized protein</fullName>
    </submittedName>
</protein>
<name>A0A7N0UMK2_KALFE</name>
<dbReference type="AlphaFoldDB" id="A0A7N0UMK2"/>
<keyword evidence="2" id="KW-1185">Reference proteome</keyword>
<dbReference type="EnsemblPlants" id="Kaladp0072s0099.1.v1.1">
    <property type="protein sequence ID" value="Kaladp0072s0099.1.v1.1.CDS.1"/>
    <property type="gene ID" value="Kaladp0072s0099.v1.1"/>
</dbReference>
<reference evidence="1" key="1">
    <citation type="submission" date="2021-01" db="UniProtKB">
        <authorList>
            <consortium name="EnsemblPlants"/>
        </authorList>
    </citation>
    <scope>IDENTIFICATION</scope>
</reference>
<dbReference type="Gramene" id="Kaladp0072s0099.1.v1.1">
    <property type="protein sequence ID" value="Kaladp0072s0099.1.v1.1.CDS.1"/>
    <property type="gene ID" value="Kaladp0072s0099.v1.1"/>
</dbReference>
<evidence type="ECO:0000313" key="2">
    <source>
        <dbReference type="Proteomes" id="UP000594263"/>
    </source>
</evidence>
<proteinExistence type="predicted"/>
<dbReference type="Proteomes" id="UP000594263">
    <property type="component" value="Unplaced"/>
</dbReference>
<accession>A0A7N0UMK2</accession>
<organism evidence="1 2">
    <name type="scientific">Kalanchoe fedtschenkoi</name>
    <name type="common">Lavender scallops</name>
    <name type="synonym">South American air plant</name>
    <dbReference type="NCBI Taxonomy" id="63787"/>
    <lineage>
        <taxon>Eukaryota</taxon>
        <taxon>Viridiplantae</taxon>
        <taxon>Streptophyta</taxon>
        <taxon>Embryophyta</taxon>
        <taxon>Tracheophyta</taxon>
        <taxon>Spermatophyta</taxon>
        <taxon>Magnoliopsida</taxon>
        <taxon>eudicotyledons</taxon>
        <taxon>Gunneridae</taxon>
        <taxon>Pentapetalae</taxon>
        <taxon>Saxifragales</taxon>
        <taxon>Crassulaceae</taxon>
        <taxon>Kalanchoe</taxon>
    </lineage>
</organism>
<sequence length="111" mass="12508">MRLGYLIGSYIDWLMFDLNRESGQMIDGTGTGCHRPVFVVFSLILSPGIDAGNHLSPLFFISLAFHSHKRRDAESWEALLALILKPYVEVKRGNKRYQSSLRSGAGRELNP</sequence>
<evidence type="ECO:0000313" key="1">
    <source>
        <dbReference type="EnsemblPlants" id="Kaladp0072s0099.1.v1.1.CDS.1"/>
    </source>
</evidence>